<keyword evidence="3" id="KW-0442">Lipid degradation</keyword>
<dbReference type="GO" id="GO:0047498">
    <property type="term" value="F:calcium-dependent phospholipase A2 activity"/>
    <property type="evidence" value="ECO:0007669"/>
    <property type="project" value="TreeGrafter"/>
</dbReference>
<feature type="domain" description="PLA2c" evidence="4">
    <location>
        <begin position="1711"/>
        <end position="2145"/>
    </location>
</feature>
<accession>A0A498NRT7</accession>
<evidence type="ECO:0000259" key="4">
    <source>
        <dbReference type="PROSITE" id="PS51210"/>
    </source>
</evidence>
<dbReference type="SUPFAM" id="SSF52151">
    <property type="entry name" value="FabD/lysophospholipase-like"/>
    <property type="match status" value="5"/>
</dbReference>
<dbReference type="InterPro" id="IPR002642">
    <property type="entry name" value="LysoPLipase_cat_dom"/>
</dbReference>
<feature type="domain" description="PLA2c" evidence="4">
    <location>
        <begin position="1"/>
        <end position="351"/>
    </location>
</feature>
<evidence type="ECO:0000256" key="3">
    <source>
        <dbReference type="PROSITE-ProRule" id="PRU00555"/>
    </source>
</evidence>
<dbReference type="STRING" id="84645.A0A498NRT7"/>
<sequence>MSQEYGEVRIKHSLNKKEEEFVVKRREAVFQSLQKLKIHCSQDEVPRIALLGSGGGQRAMVGLLGSLVQLDKAGLLDCILYLSGVSGSTWCMASLYQEPDWSTNLKIVKDKIIKRLSGPRVSLTDALAKLKKYYYENDIFSLTDIWAVMAITEYVKEIDEHTLTDQQDQHNKDPLLIYTVIDVQSKQCRDGDAWFEISPYEAGYSLTGAFVKASSFGSQFDNGCKIKDQPEMDMLYLQDSNCPPVDKCSQVLMDLADMNLSVLNGTDPRALDESIRTTLKDKTVPAALLESETRDYIDAGLLLNSPYFSVLREERNIDLIISLDFSEGDPFATMRETADMCKEQNIPFPEVNIPNVEMSASKPQQSGEVRIKHSLNKNEEEFVARRRNTVLQCLQKFNIHCSQDKVPNIALLGSGGGQRAMVGLLGSLVELDKAGLLDCVLYLSGVSGSTWCMASLYKEPDWSTKLETVKDKIIKRLSGEGVNWKDALAKLRKYYYGKDFFSLTDVWAAMFVTSYVKEIDERTLTDEWKEHSKDPFPIYTVIDKHCKQSEEGDPWFEINPYEAGYSLTGAFVDASNFGSQFHEGSKKTHQNVFDMLYLQAVCSSALADGEEIWKWIKGLLPKIKASHEMEGGPNPQSIEECYQVLMDLVDMNLAVLEGTDISALDQSIKTTLNDISGGEGQLLCQAFSLGAGADLKADKQYMTQYTMDVCNHFVKLKLNFWPFDLLTSIYGCMSKWTWGRNYNFLHKMADEAVPTVLLQNETREFIDAGLLNNSPYFSVLREKRGVDLIISLDFSEGDPFMTVKETAKTCKKLNIPFPEVKIPSEDLEKPKDFYVFKGQNAPTVIHIPLFNVANCGGKLTTSYTFLFHSSLLFLTDEIIGHYHAIQFLQDAVPNIALLGSGGGQRAMVGLLGSLVELDKAGLLDCVLYLSGVSGSTWCMASLYKEPDWSTKLETVKDKIIKRLSGERVSWTDTLAKLKKYYYGKDFFSLTDVWAVAFVTSFVKEIDEHTLTDHWKEHSNDPFPIYTVIDKHCKQREEGDPWFEISPHEAGYSLTGAFVDASNFGSQFHEGSKKNHQDEFDMLYLQAVCGSAFADEVEIWKWIKDPNSPSTDKCYQVLMNLVDMNIAVLEGTNLSALDQSIKTKLNDISGGQGLVFFKLCSLDVNVDIKAEKKFITQYTLDVCNYFSDNLKLRSWPFDLLISIFKCMAKWTWGRNYNFLHNMSVGETTAAVIIGESLDCTRLHKNLTRNGRIQFKNEVPNIAFLGFGGQRAIVDLMGSLVQLHNNEVPLLSSATELLGSIGRQGAMVDNMGGSSSRCSNSEVRIQHSLNEKEEAFVARRKKTVLQCLRKLQINCDWDNVPNIALLGSGGGQRAMVGLLGSLVELDKAGLLDCILYLSGVSGSTWCMTSLYKEPDWSTKLETVKNKIIERLSGPGVSWGDTYKKLTKYWESTGRDGKDFSMTHIWAAMVITTYVKEIDEHTLSEQWDHLSKDPFPIYTVIDKQCKQQGDGDPWFEINPYEAGYSLTGAFVETSSFGSQFDNGRKIKEQPEMDMLYLQDKTVPPTLLKSETRDYEDGGLLLNSPYCSVLRKERDIDLIISLDFSEGDPFMTVREAAEMCKKLNIPFPEVNIPSEDVEKPKDFYVFEGQNAPTVIHIPLFNVVNYDIEAWWKNYTTFQGSYSAEMITDLMEVAGKNISNNREKLLEQIREMGGSSSSHRGSEVRIGHSLNKDEEAFVARRRKTVLHCLQRLQIYRHDEANFVEGGQRVMPEVPNIALLGSGGGQRAMVGLLGSLVELDKAGLLDCILYLSGISGSTWCMASLYKEPNWSTKLETVKDKIIKRLNGPAISFTETFEKLKKYHKKDFFSLTDVWAVLAVTEYVKEINEHTLTDQWSNLSKDPFPIYTLIDKQCKQQGDGDPWFEISPYEAGYSLTGAFVDTCNFGSQFDNGSKKNHQDGFDMLYLQALCGSAIADEKEILKFIWQQIKGFQISNSISQCINQWNWGKNYNFLYNITDETVPSALLESETRDYEDAGLLLNSPYFSVLRKERDIDLIISLDFSDGDPFMTVREAAEMCKKLNIPFPEVNIPSEDVEKPKDFYVFKGQNAPTVIHIPLFNVVNCGGKLRLSSSIKLKCQLCSDLSVLLNLQMK</sequence>
<reference evidence="5 6" key="1">
    <citation type="submission" date="2018-03" db="EMBL/GenBank/DDBJ databases">
        <title>Draft genome sequence of Rohu Carp (Labeo rohita).</title>
        <authorList>
            <person name="Das P."/>
            <person name="Kushwaha B."/>
            <person name="Joshi C.G."/>
            <person name="Kumar D."/>
            <person name="Nagpure N.S."/>
            <person name="Sahoo L."/>
            <person name="Das S.P."/>
            <person name="Bit A."/>
            <person name="Patnaik S."/>
            <person name="Meher P.K."/>
            <person name="Jayasankar P."/>
            <person name="Koringa P.G."/>
            <person name="Patel N.V."/>
            <person name="Hinsu A.T."/>
            <person name="Kumar R."/>
            <person name="Pandey M."/>
            <person name="Agarwal S."/>
            <person name="Srivastava S."/>
            <person name="Singh M."/>
            <person name="Iquebal M.A."/>
            <person name="Jaiswal S."/>
            <person name="Angadi U.B."/>
            <person name="Kumar N."/>
            <person name="Raza M."/>
            <person name="Shah T.M."/>
            <person name="Rai A."/>
            <person name="Jena J.K."/>
        </authorList>
    </citation>
    <scope>NUCLEOTIDE SEQUENCE [LARGE SCALE GENOMIC DNA]</scope>
    <source>
        <strain evidence="5">DASCIFA01</strain>
        <tissue evidence="5">Testis</tissue>
    </source>
</reference>
<feature type="domain" description="PLA2c" evidence="4">
    <location>
        <begin position="1315"/>
        <end position="1541"/>
    </location>
</feature>
<dbReference type="PROSITE" id="PS51210">
    <property type="entry name" value="PLA2C"/>
    <property type="match status" value="4"/>
</dbReference>
<evidence type="ECO:0000256" key="1">
    <source>
        <dbReference type="ARBA" id="ARBA00022801"/>
    </source>
</evidence>
<comment type="caution">
    <text evidence="5">The sequence shown here is derived from an EMBL/GenBank/DDBJ whole genome shotgun (WGS) entry which is preliminary data.</text>
</comment>
<dbReference type="GO" id="GO:0005635">
    <property type="term" value="C:nuclear envelope"/>
    <property type="evidence" value="ECO:0007669"/>
    <property type="project" value="TreeGrafter"/>
</dbReference>
<dbReference type="GO" id="GO:0005654">
    <property type="term" value="C:nucleoplasm"/>
    <property type="evidence" value="ECO:0007669"/>
    <property type="project" value="TreeGrafter"/>
</dbReference>
<dbReference type="Proteomes" id="UP000290572">
    <property type="component" value="Unassembled WGS sequence"/>
</dbReference>
<dbReference type="SMART" id="SM00022">
    <property type="entry name" value="PLAc"/>
    <property type="match status" value="1"/>
</dbReference>
<evidence type="ECO:0000313" key="5">
    <source>
        <dbReference type="EMBL" id="RXN34254.1"/>
    </source>
</evidence>
<protein>
    <submittedName>
        <fullName evidence="5">Cytosolic phospholipase A2 gamma-like protein</fullName>
    </submittedName>
</protein>
<proteinExistence type="predicted"/>
<evidence type="ECO:0000313" key="6">
    <source>
        <dbReference type="Proteomes" id="UP000290572"/>
    </source>
</evidence>
<dbReference type="InterPro" id="IPR016035">
    <property type="entry name" value="Acyl_Trfase/lysoPLipase"/>
</dbReference>
<keyword evidence="1 3" id="KW-0378">Hydrolase</keyword>
<gene>
    <name evidence="5" type="ORF">ROHU_015094</name>
</gene>
<keyword evidence="2 3" id="KW-0443">Lipid metabolism</keyword>
<dbReference type="Pfam" id="PF01735">
    <property type="entry name" value="PLA2_B"/>
    <property type="match status" value="5"/>
</dbReference>
<feature type="domain" description="PLA2c" evidence="4">
    <location>
        <begin position="361"/>
        <end position="944"/>
    </location>
</feature>
<dbReference type="PANTHER" id="PTHR10728">
    <property type="entry name" value="CYTOSOLIC PHOSPHOLIPASE A2"/>
    <property type="match status" value="1"/>
</dbReference>
<organism evidence="5 6">
    <name type="scientific">Labeo rohita</name>
    <name type="common">Indian major carp</name>
    <name type="synonym">Cyprinus rohita</name>
    <dbReference type="NCBI Taxonomy" id="84645"/>
    <lineage>
        <taxon>Eukaryota</taxon>
        <taxon>Metazoa</taxon>
        <taxon>Chordata</taxon>
        <taxon>Craniata</taxon>
        <taxon>Vertebrata</taxon>
        <taxon>Euteleostomi</taxon>
        <taxon>Actinopterygii</taxon>
        <taxon>Neopterygii</taxon>
        <taxon>Teleostei</taxon>
        <taxon>Ostariophysi</taxon>
        <taxon>Cypriniformes</taxon>
        <taxon>Cyprinidae</taxon>
        <taxon>Labeoninae</taxon>
        <taxon>Labeonini</taxon>
        <taxon>Labeo</taxon>
    </lineage>
</organism>
<evidence type="ECO:0000256" key="2">
    <source>
        <dbReference type="ARBA" id="ARBA00023098"/>
    </source>
</evidence>
<keyword evidence="6" id="KW-1185">Reference proteome</keyword>
<dbReference type="EMBL" id="QBIY01011202">
    <property type="protein sequence ID" value="RXN34254.1"/>
    <property type="molecule type" value="Genomic_DNA"/>
</dbReference>
<dbReference type="GO" id="GO:0005829">
    <property type="term" value="C:cytosol"/>
    <property type="evidence" value="ECO:0007669"/>
    <property type="project" value="TreeGrafter"/>
</dbReference>
<name>A0A498NRT7_LABRO</name>
<dbReference type="PANTHER" id="PTHR10728:SF39">
    <property type="entry name" value="CYTOSOLIC PHOSPHOLIPASE A2 GAMMA"/>
    <property type="match status" value="1"/>
</dbReference>
<dbReference type="GO" id="GO:0005509">
    <property type="term" value="F:calcium ion binding"/>
    <property type="evidence" value="ECO:0007669"/>
    <property type="project" value="TreeGrafter"/>
</dbReference>
<dbReference type="Gene3D" id="3.40.1090.10">
    <property type="entry name" value="Cytosolic phospholipase A2 catalytic domain"/>
    <property type="match status" value="6"/>
</dbReference>
<dbReference type="GO" id="GO:0046475">
    <property type="term" value="P:glycerophospholipid catabolic process"/>
    <property type="evidence" value="ECO:0007669"/>
    <property type="project" value="TreeGrafter"/>
</dbReference>
<dbReference type="GO" id="GO:0005544">
    <property type="term" value="F:calcium-dependent phospholipid binding"/>
    <property type="evidence" value="ECO:0007669"/>
    <property type="project" value="TreeGrafter"/>
</dbReference>